<accession>A0A318T6Z7</accession>
<dbReference type="EMBL" id="QJTE01000001">
    <property type="protein sequence ID" value="PYE86254.1"/>
    <property type="molecule type" value="Genomic_DNA"/>
</dbReference>
<dbReference type="Pfam" id="PF07859">
    <property type="entry name" value="Abhydrolase_3"/>
    <property type="match status" value="1"/>
</dbReference>
<name>A0A318T6Z7_9RHOB</name>
<sequence length="287" mass="30102">MEAMRAYLKLQPEMALTPEGRADYDAFIGSVPTADGVMFEEAQIAGVDGWWCRPADARPEGAIVYIHGGAFTLGSAGSYRNFASHLARAAAAVTFVPNYALAPEAPYPAALTDIRSVLRGLRASGVERVGLIGDSAGGGLALAIAQAPDPGPKAGFPVIGAVVSMSPWTDLSLAAPGIAERTAADPILSRAQLLTAASLYAGHVQDPRESELSPCFAPKDKMPPTMFHVGTDEILLDDALAYKGVAEVHVWDGMTHVFPASLQSLEAARDAIALMGDFLTTRLGREA</sequence>
<evidence type="ECO:0000259" key="3">
    <source>
        <dbReference type="Pfam" id="PF07859"/>
    </source>
</evidence>
<evidence type="ECO:0000313" key="5">
    <source>
        <dbReference type="Proteomes" id="UP000248311"/>
    </source>
</evidence>
<dbReference type="PANTHER" id="PTHR48081:SF30">
    <property type="entry name" value="ACETYL-HYDROLASE LIPR-RELATED"/>
    <property type="match status" value="1"/>
</dbReference>
<keyword evidence="5" id="KW-1185">Reference proteome</keyword>
<dbReference type="Proteomes" id="UP000248311">
    <property type="component" value="Unassembled WGS sequence"/>
</dbReference>
<reference evidence="4 5" key="1">
    <citation type="submission" date="2018-06" db="EMBL/GenBank/DDBJ databases">
        <title>Genomic Encyclopedia of Type Strains, Phase III (KMG-III): the genomes of soil and plant-associated and newly described type strains.</title>
        <authorList>
            <person name="Whitman W."/>
        </authorList>
    </citation>
    <scope>NUCLEOTIDE SEQUENCE [LARGE SCALE GENOMIC DNA]</scope>
    <source>
        <strain evidence="4 5">CECT 9025</strain>
    </source>
</reference>
<proteinExistence type="inferred from homology"/>
<evidence type="ECO:0000256" key="1">
    <source>
        <dbReference type="ARBA" id="ARBA00010515"/>
    </source>
</evidence>
<comment type="caution">
    <text evidence="4">The sequence shown here is derived from an EMBL/GenBank/DDBJ whole genome shotgun (WGS) entry which is preliminary data.</text>
</comment>
<dbReference type="InterPro" id="IPR013094">
    <property type="entry name" value="AB_hydrolase_3"/>
</dbReference>
<keyword evidence="2" id="KW-0378">Hydrolase</keyword>
<organism evidence="4 5">
    <name type="scientific">Pseudoroseicyclus aestuarii</name>
    <dbReference type="NCBI Taxonomy" id="1795041"/>
    <lineage>
        <taxon>Bacteria</taxon>
        <taxon>Pseudomonadati</taxon>
        <taxon>Pseudomonadota</taxon>
        <taxon>Alphaproteobacteria</taxon>
        <taxon>Rhodobacterales</taxon>
        <taxon>Paracoccaceae</taxon>
        <taxon>Pseudoroseicyclus</taxon>
    </lineage>
</organism>
<dbReference type="InterPro" id="IPR029058">
    <property type="entry name" value="AB_hydrolase_fold"/>
</dbReference>
<dbReference type="SUPFAM" id="SSF53474">
    <property type="entry name" value="alpha/beta-Hydrolases"/>
    <property type="match status" value="1"/>
</dbReference>
<dbReference type="Gene3D" id="3.40.50.1820">
    <property type="entry name" value="alpha/beta hydrolase"/>
    <property type="match status" value="1"/>
</dbReference>
<dbReference type="RefSeq" id="WP_181418555.1">
    <property type="nucleotide sequence ID" value="NZ_QJTE01000001.1"/>
</dbReference>
<protein>
    <submittedName>
        <fullName evidence="4">Acetyl esterase/lipase</fullName>
    </submittedName>
</protein>
<feature type="domain" description="Alpha/beta hydrolase fold-3" evidence="3">
    <location>
        <begin position="63"/>
        <end position="258"/>
    </location>
</feature>
<dbReference type="PANTHER" id="PTHR48081">
    <property type="entry name" value="AB HYDROLASE SUPERFAMILY PROTEIN C4A8.06C"/>
    <property type="match status" value="1"/>
</dbReference>
<dbReference type="GO" id="GO:0004806">
    <property type="term" value="F:triacylglycerol lipase activity"/>
    <property type="evidence" value="ECO:0007669"/>
    <property type="project" value="TreeGrafter"/>
</dbReference>
<dbReference type="InterPro" id="IPR050300">
    <property type="entry name" value="GDXG_lipolytic_enzyme"/>
</dbReference>
<comment type="similarity">
    <text evidence="1">Belongs to the 'GDXG' lipolytic enzyme family.</text>
</comment>
<gene>
    <name evidence="4" type="ORF">DFP88_101933</name>
</gene>
<evidence type="ECO:0000313" key="4">
    <source>
        <dbReference type="EMBL" id="PYE86254.1"/>
    </source>
</evidence>
<evidence type="ECO:0000256" key="2">
    <source>
        <dbReference type="ARBA" id="ARBA00022801"/>
    </source>
</evidence>
<dbReference type="AlphaFoldDB" id="A0A318T6Z7"/>